<comment type="caution">
    <text evidence="2">The sequence shown here is derived from an EMBL/GenBank/DDBJ whole genome shotgun (WGS) entry which is preliminary data.</text>
</comment>
<organism evidence="2 3">
    <name type="scientific">Sphingomonas sanxanigenens</name>
    <dbReference type="NCBI Taxonomy" id="397260"/>
    <lineage>
        <taxon>Bacteria</taxon>
        <taxon>Pseudomonadati</taxon>
        <taxon>Pseudomonadota</taxon>
        <taxon>Alphaproteobacteria</taxon>
        <taxon>Sphingomonadales</taxon>
        <taxon>Sphingomonadaceae</taxon>
        <taxon>Sphingomonas</taxon>
    </lineage>
</organism>
<reference evidence="2 3" key="1">
    <citation type="submission" date="2017-08" db="EMBL/GenBank/DDBJ databases">
        <title>Infants hospitalized years apart are colonized by the same room-sourced microbial strains.</title>
        <authorList>
            <person name="Brooks B."/>
            <person name="Olm M.R."/>
            <person name="Firek B.A."/>
            <person name="Baker R."/>
            <person name="Thomas B.C."/>
            <person name="Morowitz M.J."/>
            <person name="Banfield J.F."/>
        </authorList>
    </citation>
    <scope>NUCLEOTIDE SEQUENCE [LARGE SCALE GENOMIC DNA]</scope>
    <source>
        <strain evidence="2">S2_018_000_R2_101</strain>
    </source>
</reference>
<proteinExistence type="predicted"/>
<dbReference type="AlphaFoldDB" id="A0A2W5BXX1"/>
<sequence>MMKTAFLTAFCLAGAAAPAMGAALSKDAEVDIYNIARCAVAKDHDAAAATVRRLPLTGDEATVEPAWLGNGAGCVKSAALAGPAVVLRGALAQALYFRDFKEFGVRPRMAPALLADMGLPPVNDGVDTSKPDVALARFGDCLARNVPEDTDKLLQSPVDSPLERSAIARIQPYFAGCYPKNARFNASRSTLRGLLALSAYSASTRYWRGEIVANGTR</sequence>
<evidence type="ECO:0000313" key="2">
    <source>
        <dbReference type="EMBL" id="PZO87891.1"/>
    </source>
</evidence>
<accession>A0A2W5BXX1</accession>
<dbReference type="EMBL" id="QFNN01000110">
    <property type="protein sequence ID" value="PZO87891.1"/>
    <property type="molecule type" value="Genomic_DNA"/>
</dbReference>
<keyword evidence="1" id="KW-0732">Signal</keyword>
<protein>
    <submittedName>
        <fullName evidence="2">Uncharacterized protein</fullName>
    </submittedName>
</protein>
<name>A0A2W5BXX1_9SPHN</name>
<evidence type="ECO:0000256" key="1">
    <source>
        <dbReference type="SAM" id="SignalP"/>
    </source>
</evidence>
<gene>
    <name evidence="2" type="ORF">DI623_13780</name>
</gene>
<evidence type="ECO:0000313" key="3">
    <source>
        <dbReference type="Proteomes" id="UP000249066"/>
    </source>
</evidence>
<feature type="signal peptide" evidence="1">
    <location>
        <begin position="1"/>
        <end position="21"/>
    </location>
</feature>
<feature type="chain" id="PRO_5016103089" evidence="1">
    <location>
        <begin position="22"/>
        <end position="217"/>
    </location>
</feature>
<dbReference type="Proteomes" id="UP000249066">
    <property type="component" value="Unassembled WGS sequence"/>
</dbReference>